<dbReference type="GO" id="GO:0006260">
    <property type="term" value="P:DNA replication"/>
    <property type="evidence" value="ECO:0007669"/>
    <property type="project" value="UniProtKB-KW"/>
</dbReference>
<evidence type="ECO:0000313" key="4">
    <source>
        <dbReference type="EMBL" id="GBG13180.1"/>
    </source>
</evidence>
<reference evidence="4 5" key="1">
    <citation type="journal article" date="2018" name="Environ. Microbiol.">
        <title>Isolation and genomic characterization of Novimethylophilus kurashikiensis gen. nov. sp. nov., a new lanthanide-dependent methylotrophic species of Methylophilaceae.</title>
        <authorList>
            <person name="Lv H."/>
            <person name="Sahin N."/>
            <person name="Tani A."/>
        </authorList>
    </citation>
    <scope>NUCLEOTIDE SEQUENCE [LARGE SCALE GENOMIC DNA]</scope>
    <source>
        <strain evidence="4 5">La2-4</strain>
    </source>
</reference>
<name>A0A2R5F3Z2_9PROT</name>
<comment type="caution">
    <text evidence="4">The sequence shown here is derived from an EMBL/GenBank/DDBJ whole genome shotgun (WGS) entry which is preliminary data.</text>
</comment>
<sequence>MRVSLRPRKARNMALKIEIKSAEIETRHGTSARTGKPFTIRSQIAYAHTLERNGTPRAYPERISINLEDDDQPYPVGTYTLDDRSVYVGDFGRLMLGRPVLVPVKSNLQAAA</sequence>
<evidence type="ECO:0000313" key="5">
    <source>
        <dbReference type="Proteomes" id="UP000245081"/>
    </source>
</evidence>
<evidence type="ECO:0000256" key="3">
    <source>
        <dbReference type="ARBA" id="ARBA00030596"/>
    </source>
</evidence>
<dbReference type="Proteomes" id="UP000245081">
    <property type="component" value="Unassembled WGS sequence"/>
</dbReference>
<keyword evidence="5" id="KW-1185">Reference proteome</keyword>
<dbReference type="Pfam" id="PF02303">
    <property type="entry name" value="Phage_DNA_bind"/>
    <property type="match status" value="1"/>
</dbReference>
<proteinExistence type="predicted"/>
<gene>
    <name evidence="4" type="ORF">NMK_0724</name>
</gene>
<dbReference type="Gene3D" id="2.40.50.140">
    <property type="entry name" value="Nucleic acid-binding proteins"/>
    <property type="match status" value="1"/>
</dbReference>
<dbReference type="InterPro" id="IPR003512">
    <property type="entry name" value="Phage_M13_G5P_DNA-bd"/>
</dbReference>
<dbReference type="AlphaFoldDB" id="A0A2R5F3Z2"/>
<evidence type="ECO:0000256" key="2">
    <source>
        <dbReference type="ARBA" id="ARBA00023125"/>
    </source>
</evidence>
<dbReference type="SUPFAM" id="SSF50249">
    <property type="entry name" value="Nucleic acid-binding proteins"/>
    <property type="match status" value="1"/>
</dbReference>
<accession>A0A2R5F3Z2</accession>
<keyword evidence="2" id="KW-0238">DNA-binding</keyword>
<dbReference type="InterPro" id="IPR012340">
    <property type="entry name" value="NA-bd_OB-fold"/>
</dbReference>
<dbReference type="EMBL" id="BDOQ01000003">
    <property type="protein sequence ID" value="GBG13180.1"/>
    <property type="molecule type" value="Genomic_DNA"/>
</dbReference>
<organism evidence="4 5">
    <name type="scientific">Novimethylophilus kurashikiensis</name>
    <dbReference type="NCBI Taxonomy" id="1825523"/>
    <lineage>
        <taxon>Bacteria</taxon>
        <taxon>Pseudomonadati</taxon>
        <taxon>Pseudomonadota</taxon>
        <taxon>Betaproteobacteria</taxon>
        <taxon>Nitrosomonadales</taxon>
        <taxon>Methylophilaceae</taxon>
        <taxon>Novimethylophilus</taxon>
    </lineage>
</organism>
<keyword evidence="1" id="KW-0235">DNA replication</keyword>
<dbReference type="GO" id="GO:0003697">
    <property type="term" value="F:single-stranded DNA binding"/>
    <property type="evidence" value="ECO:0007669"/>
    <property type="project" value="InterPro"/>
</dbReference>
<evidence type="ECO:0000256" key="1">
    <source>
        <dbReference type="ARBA" id="ARBA00022705"/>
    </source>
</evidence>
<protein>
    <recommendedName>
        <fullName evidence="3">Single-stranded DNA-binding protein</fullName>
    </recommendedName>
</protein>